<dbReference type="InterPro" id="IPR027843">
    <property type="entry name" value="DUF4440"/>
</dbReference>
<dbReference type="SUPFAM" id="SSF54427">
    <property type="entry name" value="NTF2-like"/>
    <property type="match status" value="1"/>
</dbReference>
<dbReference type="Pfam" id="PF14534">
    <property type="entry name" value="DUF4440"/>
    <property type="match status" value="1"/>
</dbReference>
<evidence type="ECO:0000313" key="4">
    <source>
        <dbReference type="Proteomes" id="UP001597033"/>
    </source>
</evidence>
<keyword evidence="1" id="KW-0732">Signal</keyword>
<dbReference type="Gene3D" id="3.10.450.50">
    <property type="match status" value="1"/>
</dbReference>
<name>A0ABW3LZ43_9GAMM</name>
<dbReference type="RefSeq" id="WP_162377279.1">
    <property type="nucleotide sequence ID" value="NZ_JBHTKN010000012.1"/>
</dbReference>
<comment type="caution">
    <text evidence="3">The sequence shown here is derived from an EMBL/GenBank/DDBJ whole genome shotgun (WGS) entry which is preliminary data.</text>
</comment>
<evidence type="ECO:0000256" key="1">
    <source>
        <dbReference type="SAM" id="SignalP"/>
    </source>
</evidence>
<proteinExistence type="predicted"/>
<dbReference type="InterPro" id="IPR032710">
    <property type="entry name" value="NTF2-like_dom_sf"/>
</dbReference>
<sequence>MSVGGAALRWTGLALLVLAPTAQAVAPPTPADVARCEVWARELSFAQSVADHDAAAFAAHLHPLAVFGVTRPNPQRGEREILDAWAGLIAGRETRLWWYPEHVHAGGDASIVSSSGPALYQDVASGQYRLGRFSSVWQRGEDGTWRVVFDDGLAPRPVEAAQVEAFHAGRVNACPPA</sequence>
<organism evidence="3 4">
    <name type="scientific">Pseudoxanthomonas kaohsiungensis</name>
    <dbReference type="NCBI Taxonomy" id="283923"/>
    <lineage>
        <taxon>Bacteria</taxon>
        <taxon>Pseudomonadati</taxon>
        <taxon>Pseudomonadota</taxon>
        <taxon>Gammaproteobacteria</taxon>
        <taxon>Lysobacterales</taxon>
        <taxon>Lysobacteraceae</taxon>
        <taxon>Pseudoxanthomonas</taxon>
    </lineage>
</organism>
<feature type="chain" id="PRO_5047422763" evidence="1">
    <location>
        <begin position="25"/>
        <end position="177"/>
    </location>
</feature>
<dbReference type="Proteomes" id="UP001597033">
    <property type="component" value="Unassembled WGS sequence"/>
</dbReference>
<reference evidence="4" key="1">
    <citation type="journal article" date="2019" name="Int. J. Syst. Evol. Microbiol.">
        <title>The Global Catalogue of Microorganisms (GCM) 10K type strain sequencing project: providing services to taxonomists for standard genome sequencing and annotation.</title>
        <authorList>
            <consortium name="The Broad Institute Genomics Platform"/>
            <consortium name="The Broad Institute Genome Sequencing Center for Infectious Disease"/>
            <person name="Wu L."/>
            <person name="Ma J."/>
        </authorList>
    </citation>
    <scope>NUCLEOTIDE SEQUENCE [LARGE SCALE GENOMIC DNA]</scope>
    <source>
        <strain evidence="4">CCUG 55854</strain>
    </source>
</reference>
<dbReference type="EMBL" id="JBHTKN010000012">
    <property type="protein sequence ID" value="MFD1043562.1"/>
    <property type="molecule type" value="Genomic_DNA"/>
</dbReference>
<evidence type="ECO:0000313" key="3">
    <source>
        <dbReference type="EMBL" id="MFD1043562.1"/>
    </source>
</evidence>
<evidence type="ECO:0000259" key="2">
    <source>
        <dbReference type="Pfam" id="PF14534"/>
    </source>
</evidence>
<feature type="domain" description="DUF4440" evidence="2">
    <location>
        <begin position="40"/>
        <end position="147"/>
    </location>
</feature>
<gene>
    <name evidence="3" type="ORF">ACFQ2N_14510</name>
</gene>
<keyword evidence="4" id="KW-1185">Reference proteome</keyword>
<accession>A0ABW3LZ43</accession>
<protein>
    <submittedName>
        <fullName evidence="3">DUF4440 domain-containing protein</fullName>
    </submittedName>
</protein>
<feature type="signal peptide" evidence="1">
    <location>
        <begin position="1"/>
        <end position="24"/>
    </location>
</feature>